<dbReference type="EMBL" id="LUUL01000059">
    <property type="protein sequence ID" value="OAI28111.1"/>
    <property type="molecule type" value="Genomic_DNA"/>
</dbReference>
<evidence type="ECO:0000256" key="1">
    <source>
        <dbReference type="SAM" id="Phobius"/>
    </source>
</evidence>
<dbReference type="Proteomes" id="UP000077734">
    <property type="component" value="Unassembled WGS sequence"/>
</dbReference>
<comment type="caution">
    <text evidence="2">The sequence shown here is derived from an EMBL/GenBank/DDBJ whole genome shotgun (WGS) entry which is preliminary data.</text>
</comment>
<organism evidence="2 3">
    <name type="scientific">Methylomonas koyamae</name>
    <dbReference type="NCBI Taxonomy" id="702114"/>
    <lineage>
        <taxon>Bacteria</taxon>
        <taxon>Pseudomonadati</taxon>
        <taxon>Pseudomonadota</taxon>
        <taxon>Gammaproteobacteria</taxon>
        <taxon>Methylococcales</taxon>
        <taxon>Methylococcaceae</taxon>
        <taxon>Methylomonas</taxon>
    </lineage>
</organism>
<sequence length="126" mass="13763">MGSLQEAYTVQHNPGEPMHRATATVTLLAIGLVVSNLFWAYRALDFGISYTYQGVSLEENQQALAQALAIVKVLGNCDASRQQVIQAAQNAWPSSHPFEKDGLLQVGRLGLRFSENGRLVEAIYGD</sequence>
<dbReference type="AlphaFoldDB" id="A0AA91DFH2"/>
<gene>
    <name evidence="2" type="ORF">A1356_07470</name>
</gene>
<feature type="transmembrane region" description="Helical" evidence="1">
    <location>
        <begin position="20"/>
        <end position="41"/>
    </location>
</feature>
<protein>
    <submittedName>
        <fullName evidence="2">Uncharacterized protein</fullName>
    </submittedName>
</protein>
<keyword evidence="3" id="KW-1185">Reference proteome</keyword>
<keyword evidence="1" id="KW-0812">Transmembrane</keyword>
<evidence type="ECO:0000313" key="2">
    <source>
        <dbReference type="EMBL" id="OAI28111.1"/>
    </source>
</evidence>
<keyword evidence="1" id="KW-1133">Transmembrane helix</keyword>
<accession>A0AA91DFH2</accession>
<keyword evidence="1" id="KW-0472">Membrane</keyword>
<evidence type="ECO:0000313" key="3">
    <source>
        <dbReference type="Proteomes" id="UP000077734"/>
    </source>
</evidence>
<name>A0AA91DFH2_9GAMM</name>
<reference evidence="2 3" key="1">
    <citation type="submission" date="2016-03" db="EMBL/GenBank/DDBJ databases">
        <authorList>
            <person name="Heylen K."/>
            <person name="De Vos P."/>
            <person name="Vekeman B."/>
        </authorList>
    </citation>
    <scope>NUCLEOTIDE SEQUENCE [LARGE SCALE GENOMIC DNA]</scope>
    <source>
        <strain evidence="2 3">R-49807</strain>
    </source>
</reference>
<proteinExistence type="predicted"/>